<keyword evidence="2" id="KW-1133">Transmembrane helix</keyword>
<dbReference type="GeneID" id="56076210"/>
<accession>A0A7D5T394</accession>
<reference evidence="3 4" key="1">
    <citation type="submission" date="2020-07" db="EMBL/GenBank/DDBJ databases">
        <title>Halosimplex pelagicum sp. nov. and Halosimplex rubrum sp. nov., isolated from salted brown alga Laminaria, and emended description of the genus Halosimplex.</title>
        <authorList>
            <person name="Cui H."/>
        </authorList>
    </citation>
    <scope>NUCLEOTIDE SEQUENCE [LARGE SCALE GENOMIC DNA]</scope>
    <source>
        <strain evidence="3 4">R27</strain>
    </source>
</reference>
<evidence type="ECO:0000313" key="4">
    <source>
        <dbReference type="Proteomes" id="UP000509667"/>
    </source>
</evidence>
<dbReference type="OrthoDB" id="386543at2157"/>
<feature type="transmembrane region" description="Helical" evidence="2">
    <location>
        <begin position="247"/>
        <end position="272"/>
    </location>
</feature>
<dbReference type="KEGG" id="hrr:HZS55_00065"/>
<protein>
    <submittedName>
        <fullName evidence="3">Uncharacterized protein</fullName>
    </submittedName>
</protein>
<dbReference type="Proteomes" id="UP000509667">
    <property type="component" value="Chromosome"/>
</dbReference>
<keyword evidence="4" id="KW-1185">Reference proteome</keyword>
<feature type="transmembrane region" description="Helical" evidence="2">
    <location>
        <begin position="49"/>
        <end position="71"/>
    </location>
</feature>
<evidence type="ECO:0000256" key="1">
    <source>
        <dbReference type="SAM" id="MobiDB-lite"/>
    </source>
</evidence>
<organism evidence="3 4">
    <name type="scientific">Halosimplex rubrum</name>
    <dbReference type="NCBI Taxonomy" id="869889"/>
    <lineage>
        <taxon>Archaea</taxon>
        <taxon>Methanobacteriati</taxon>
        <taxon>Methanobacteriota</taxon>
        <taxon>Stenosarchaea group</taxon>
        <taxon>Halobacteria</taxon>
        <taxon>Halobacteriales</taxon>
        <taxon>Haloarculaceae</taxon>
        <taxon>Halosimplex</taxon>
    </lineage>
</organism>
<gene>
    <name evidence="3" type="ORF">HZS55_00065</name>
</gene>
<feature type="compositionally biased region" description="Gly residues" evidence="1">
    <location>
        <begin position="316"/>
        <end position="327"/>
    </location>
</feature>
<evidence type="ECO:0000256" key="2">
    <source>
        <dbReference type="SAM" id="Phobius"/>
    </source>
</evidence>
<dbReference type="AlphaFoldDB" id="A0A7D5T394"/>
<feature type="transmembrane region" description="Helical" evidence="2">
    <location>
        <begin position="128"/>
        <end position="148"/>
    </location>
</feature>
<feature type="transmembrane region" description="Helical" evidence="2">
    <location>
        <begin position="83"/>
        <end position="108"/>
    </location>
</feature>
<feature type="region of interest" description="Disordered" evidence="1">
    <location>
        <begin position="316"/>
        <end position="343"/>
    </location>
</feature>
<evidence type="ECO:0000313" key="3">
    <source>
        <dbReference type="EMBL" id="QLH75793.1"/>
    </source>
</evidence>
<keyword evidence="2" id="KW-0472">Membrane</keyword>
<feature type="transmembrane region" description="Helical" evidence="2">
    <location>
        <begin position="284"/>
        <end position="308"/>
    </location>
</feature>
<dbReference type="RefSeq" id="WP_179909742.1">
    <property type="nucleotide sequence ID" value="NZ_CP058910.1"/>
</dbReference>
<keyword evidence="2" id="KW-0812">Transmembrane</keyword>
<proteinExistence type="predicted"/>
<feature type="transmembrane region" description="Helical" evidence="2">
    <location>
        <begin position="160"/>
        <end position="188"/>
    </location>
</feature>
<feature type="compositionally biased region" description="Basic and acidic residues" evidence="1">
    <location>
        <begin position="329"/>
        <end position="343"/>
    </location>
</feature>
<sequence>MRQTLRTVGLPAGLTALAFAVLYAPSTVVGDEVPDWLPSVGPHEFTLTLYLQIGTVLGTAAVLAGALALGYREARHRDVTGVYRRYAGAVLLGGAGALVLTVVTLIAAGETMGTGPFGLVLPIAVELVAVPGVFAVSALAGVALASLPRPGPADAPSIRTLLPLGAAAALVCGLGVALESAFSVLVSVTGVDGLPAFLPRSWSLGSTFVTYIQLTRLASDLALLGGGLALGYLAVRRLGVETLSRQFVAVVAVGGFAGFWLAWLPTTAIVVVDGVGTTLGTYLLAVPASLLSTVAVATLAAVAGVGVARFEGDGRGAVGRDGTGATGRDGADATAVDHDADPR</sequence>
<feature type="transmembrane region" description="Helical" evidence="2">
    <location>
        <begin position="208"/>
        <end position="235"/>
    </location>
</feature>
<dbReference type="EMBL" id="CP058910">
    <property type="protein sequence ID" value="QLH75793.1"/>
    <property type="molecule type" value="Genomic_DNA"/>
</dbReference>
<name>A0A7D5T394_9EURY</name>